<dbReference type="AlphaFoldDB" id="A0A1C7DND5"/>
<accession>A0A1C7DND5</accession>
<proteinExistence type="predicted"/>
<dbReference type="OrthoDB" id="2453941at2"/>
<sequence length="131" mass="15662">MMQKQLIPQRSVTYYFLKSKDVHMENGRTAITLFVRLAREITTFTGREKQTQVETFWVELEDIAMEQAAEKVKALPNCMEKYEVSEQVFRHLLQLSKRCPNELHGLIPYYVKANREMFLPWQELEQSWENC</sequence>
<keyword evidence="2" id="KW-1185">Reference proteome</keyword>
<reference evidence="2" key="1">
    <citation type="submission" date="2016-07" db="EMBL/GenBank/DDBJ databases">
        <authorList>
            <person name="See-Too W.S."/>
        </authorList>
    </citation>
    <scope>NUCLEOTIDE SEQUENCE [LARGE SCALE GENOMIC DNA]</scope>
    <source>
        <strain evidence="2">DSM 24743</strain>
    </source>
</reference>
<dbReference type="EMBL" id="CP016537">
    <property type="protein sequence ID" value="ANU13016.1"/>
    <property type="molecule type" value="Genomic_DNA"/>
</dbReference>
<dbReference type="RefSeq" id="WP_051041719.1">
    <property type="nucleotide sequence ID" value="NZ_CP016537.2"/>
</dbReference>
<dbReference type="Proteomes" id="UP000092687">
    <property type="component" value="Chromosome"/>
</dbReference>
<name>A0A1C7DND5_9BACL</name>
<dbReference type="KEGG" id="phc:BBI08_03780"/>
<organism evidence="1 2">
    <name type="scientific">Planococcus halocryophilus</name>
    <dbReference type="NCBI Taxonomy" id="1215089"/>
    <lineage>
        <taxon>Bacteria</taxon>
        <taxon>Bacillati</taxon>
        <taxon>Bacillota</taxon>
        <taxon>Bacilli</taxon>
        <taxon>Bacillales</taxon>
        <taxon>Caryophanaceae</taxon>
        <taxon>Planococcus</taxon>
    </lineage>
</organism>
<gene>
    <name evidence="1" type="ORF">BBI08_03780</name>
</gene>
<protein>
    <submittedName>
        <fullName evidence="1">Uncharacterized protein</fullName>
    </submittedName>
</protein>
<reference evidence="2" key="2">
    <citation type="submission" date="2016-10" db="EMBL/GenBank/DDBJ databases">
        <authorList>
            <person name="See-Too W.S."/>
        </authorList>
    </citation>
    <scope>NUCLEOTIDE SEQUENCE [LARGE SCALE GENOMIC DNA]</scope>
    <source>
        <strain evidence="2">DSM 24743</strain>
    </source>
</reference>
<evidence type="ECO:0000313" key="1">
    <source>
        <dbReference type="EMBL" id="ANU13016.1"/>
    </source>
</evidence>
<evidence type="ECO:0000313" key="2">
    <source>
        <dbReference type="Proteomes" id="UP000092687"/>
    </source>
</evidence>